<feature type="region of interest" description="Disordered" evidence="1">
    <location>
        <begin position="72"/>
        <end position="95"/>
    </location>
</feature>
<evidence type="ECO:0000313" key="2">
    <source>
        <dbReference type="EMBL" id="CAK9031024.1"/>
    </source>
</evidence>
<dbReference type="Proteomes" id="UP001642484">
    <property type="component" value="Unassembled WGS sequence"/>
</dbReference>
<proteinExistence type="predicted"/>
<accession>A0ABP0KXD1</accession>
<gene>
    <name evidence="2" type="ORF">CCMP2556_LOCUS18129</name>
</gene>
<comment type="caution">
    <text evidence="2">The sequence shown here is derived from an EMBL/GenBank/DDBJ whole genome shotgun (WGS) entry which is preliminary data.</text>
</comment>
<evidence type="ECO:0000256" key="1">
    <source>
        <dbReference type="SAM" id="MobiDB-lite"/>
    </source>
</evidence>
<reference evidence="2 3" key="1">
    <citation type="submission" date="2024-02" db="EMBL/GenBank/DDBJ databases">
        <authorList>
            <person name="Chen Y."/>
            <person name="Shah S."/>
            <person name="Dougan E. K."/>
            <person name="Thang M."/>
            <person name="Chan C."/>
        </authorList>
    </citation>
    <scope>NUCLEOTIDE SEQUENCE [LARGE SCALE GENOMIC DNA]</scope>
</reference>
<evidence type="ECO:0000313" key="3">
    <source>
        <dbReference type="Proteomes" id="UP001642484"/>
    </source>
</evidence>
<protein>
    <submittedName>
        <fullName evidence="2">Uncharacterized protein</fullName>
    </submittedName>
</protein>
<keyword evidence="3" id="KW-1185">Reference proteome</keyword>
<sequence>MKLRLHDELVAAQCHRNEKSMPSSKTLPAVVIIRSPVFLMTSMGQEHPEHQRDHATTYVYVSDAGQIGGLDGPCASGTTSRSSRGTHECSPGDPSQIHITSPTMGAFQLLAVKCNSRCICFCVVAS</sequence>
<name>A0ABP0KXD1_9DINO</name>
<dbReference type="EMBL" id="CAXAMN010010191">
    <property type="protein sequence ID" value="CAK9031024.1"/>
    <property type="molecule type" value="Genomic_DNA"/>
</dbReference>
<organism evidence="2 3">
    <name type="scientific">Durusdinium trenchii</name>
    <dbReference type="NCBI Taxonomy" id="1381693"/>
    <lineage>
        <taxon>Eukaryota</taxon>
        <taxon>Sar</taxon>
        <taxon>Alveolata</taxon>
        <taxon>Dinophyceae</taxon>
        <taxon>Suessiales</taxon>
        <taxon>Symbiodiniaceae</taxon>
        <taxon>Durusdinium</taxon>
    </lineage>
</organism>